<dbReference type="InterPro" id="IPR007560">
    <property type="entry name" value="Restrct_endonuc_IV_Mrr"/>
</dbReference>
<reference evidence="2 3" key="1">
    <citation type="submission" date="2020-08" db="EMBL/GenBank/DDBJ databases">
        <title>Genomic Encyclopedia of Type Strains, Phase IV (KMG-V): Genome sequencing to study the core and pangenomes of soil and plant-associated prokaryotes.</title>
        <authorList>
            <person name="Whitman W."/>
        </authorList>
    </citation>
    <scope>NUCLEOTIDE SEQUENCE [LARGE SCALE GENOMIC DNA]</scope>
    <source>
        <strain evidence="2 3">SEMIA 4011</strain>
    </source>
</reference>
<dbReference type="InterPro" id="IPR052906">
    <property type="entry name" value="Type_IV_Methyl-Rstrct_Enzyme"/>
</dbReference>
<dbReference type="Pfam" id="PF04471">
    <property type="entry name" value="Mrr_cat"/>
    <property type="match status" value="2"/>
</dbReference>
<evidence type="ECO:0000313" key="2">
    <source>
        <dbReference type="EMBL" id="MBB6223846.1"/>
    </source>
</evidence>
<dbReference type="GO" id="GO:0009307">
    <property type="term" value="P:DNA restriction-modification system"/>
    <property type="evidence" value="ECO:0007669"/>
    <property type="project" value="InterPro"/>
</dbReference>
<dbReference type="PANTHER" id="PTHR30015:SF7">
    <property type="entry name" value="TYPE IV METHYL-DIRECTED RESTRICTION ENZYME ECOKMRR"/>
    <property type="match status" value="1"/>
</dbReference>
<dbReference type="AlphaFoldDB" id="A0A7W9ZW01"/>
<dbReference type="GO" id="GO:0003677">
    <property type="term" value="F:DNA binding"/>
    <property type="evidence" value="ECO:0007669"/>
    <property type="project" value="InterPro"/>
</dbReference>
<feature type="domain" description="Restriction endonuclease type IV Mrr" evidence="1">
    <location>
        <begin position="176"/>
        <end position="264"/>
    </location>
</feature>
<dbReference type="InterPro" id="IPR011335">
    <property type="entry name" value="Restrct_endonuc-II-like"/>
</dbReference>
<sequence length="316" mass="34996">MNRYALATATSILDHFEATPPLLGEEANQLVQSILRCCGYTATDSGFVENHEHGVDCYFIAPMDGHTQRVGVEVKSTVNKTGVDTVERALAIAGSGHFDRSWIIARGGFTKEAEQLAESLGPGKLDLLTPTDLRSWVAKQVADSEVQQFDMSIIRRAMQDLAREIALHPESLYRREWRDLERILREVFERMGFRTHLTRPGKDGGFDLELSARDADGLKTFLVEVKHWSEKRPGAAVLKKLVKVSIERAVEGAVLLSTSGFTRTINSGLLEAAAPAIRLGNDTKIVGLCRTYYRLSTGYWMEESLSDALNAGTVLI</sequence>
<comment type="caution">
    <text evidence="2">The sequence shown here is derived from an EMBL/GenBank/DDBJ whole genome shotgun (WGS) entry which is preliminary data.</text>
</comment>
<accession>A0A7W9ZW01</accession>
<dbReference type="RefSeq" id="WP_184696328.1">
    <property type="nucleotide sequence ID" value="NZ_JACIIJ010000012.1"/>
</dbReference>
<evidence type="ECO:0000313" key="3">
    <source>
        <dbReference type="Proteomes" id="UP000517187"/>
    </source>
</evidence>
<dbReference type="SUPFAM" id="SSF52980">
    <property type="entry name" value="Restriction endonuclease-like"/>
    <property type="match status" value="2"/>
</dbReference>
<dbReference type="Gene3D" id="3.40.1350.10">
    <property type="match status" value="1"/>
</dbReference>
<dbReference type="Proteomes" id="UP000517187">
    <property type="component" value="Unassembled WGS sequence"/>
</dbReference>
<dbReference type="InterPro" id="IPR011856">
    <property type="entry name" value="tRNA_endonuc-like_dom_sf"/>
</dbReference>
<protein>
    <submittedName>
        <fullName evidence="2">Uncharacterized protein YidB (DUF937 family)</fullName>
    </submittedName>
</protein>
<name>A0A7W9ZW01_RHILE</name>
<evidence type="ECO:0000259" key="1">
    <source>
        <dbReference type="Pfam" id="PF04471"/>
    </source>
</evidence>
<dbReference type="GO" id="GO:0015666">
    <property type="term" value="F:restriction endodeoxyribonuclease activity"/>
    <property type="evidence" value="ECO:0007669"/>
    <property type="project" value="TreeGrafter"/>
</dbReference>
<feature type="domain" description="Restriction endonuclease type IV Mrr" evidence="1">
    <location>
        <begin position="25"/>
        <end position="136"/>
    </location>
</feature>
<gene>
    <name evidence="2" type="ORF">GGE66_004842</name>
</gene>
<dbReference type="PANTHER" id="PTHR30015">
    <property type="entry name" value="MRR RESTRICTION SYSTEM PROTEIN"/>
    <property type="match status" value="1"/>
</dbReference>
<organism evidence="2 3">
    <name type="scientific">Rhizobium leguminosarum</name>
    <dbReference type="NCBI Taxonomy" id="384"/>
    <lineage>
        <taxon>Bacteria</taxon>
        <taxon>Pseudomonadati</taxon>
        <taxon>Pseudomonadota</taxon>
        <taxon>Alphaproteobacteria</taxon>
        <taxon>Hyphomicrobiales</taxon>
        <taxon>Rhizobiaceae</taxon>
        <taxon>Rhizobium/Agrobacterium group</taxon>
        <taxon>Rhizobium</taxon>
    </lineage>
</organism>
<dbReference type="EMBL" id="JACIIJ010000012">
    <property type="protein sequence ID" value="MBB6223846.1"/>
    <property type="molecule type" value="Genomic_DNA"/>
</dbReference>
<proteinExistence type="predicted"/>